<dbReference type="PANTHER" id="PTHR46642:SF2">
    <property type="entry name" value="PHOSPHOGLUCAN PHOSPHATASE LSF2, CHLOROPLASTIC"/>
    <property type="match status" value="1"/>
</dbReference>
<protein>
    <submittedName>
        <fullName evidence="1">Uncharacterized protein</fullName>
    </submittedName>
</protein>
<keyword evidence="2" id="KW-1185">Reference proteome</keyword>
<evidence type="ECO:0000313" key="1">
    <source>
        <dbReference type="EMBL" id="KAF0905375.1"/>
    </source>
</evidence>
<evidence type="ECO:0000313" key="2">
    <source>
        <dbReference type="Proteomes" id="UP000479710"/>
    </source>
</evidence>
<accession>A0A6G1CXM0</accession>
<dbReference type="Proteomes" id="UP000479710">
    <property type="component" value="Unassembled WGS sequence"/>
</dbReference>
<dbReference type="GO" id="GO:2001070">
    <property type="term" value="F:starch binding"/>
    <property type="evidence" value="ECO:0007669"/>
    <property type="project" value="TreeGrafter"/>
</dbReference>
<reference evidence="1 2" key="1">
    <citation type="submission" date="2019-11" db="EMBL/GenBank/DDBJ databases">
        <title>Whole genome sequence of Oryza granulata.</title>
        <authorList>
            <person name="Li W."/>
        </authorList>
    </citation>
    <scope>NUCLEOTIDE SEQUENCE [LARGE SCALE GENOMIC DNA]</scope>
    <source>
        <strain evidence="2">cv. Menghai</strain>
        <tissue evidence="1">Leaf</tissue>
    </source>
</reference>
<organism evidence="1 2">
    <name type="scientific">Oryza meyeriana var. granulata</name>
    <dbReference type="NCBI Taxonomy" id="110450"/>
    <lineage>
        <taxon>Eukaryota</taxon>
        <taxon>Viridiplantae</taxon>
        <taxon>Streptophyta</taxon>
        <taxon>Embryophyta</taxon>
        <taxon>Tracheophyta</taxon>
        <taxon>Spermatophyta</taxon>
        <taxon>Magnoliopsida</taxon>
        <taxon>Liliopsida</taxon>
        <taxon>Poales</taxon>
        <taxon>Poaceae</taxon>
        <taxon>BOP clade</taxon>
        <taxon>Oryzoideae</taxon>
        <taxon>Oryzeae</taxon>
        <taxon>Oryzinae</taxon>
        <taxon>Oryza</taxon>
        <taxon>Oryza meyeriana</taxon>
    </lineage>
</organism>
<proteinExistence type="predicted"/>
<dbReference type="GO" id="GO:0005983">
    <property type="term" value="P:starch catabolic process"/>
    <property type="evidence" value="ECO:0007669"/>
    <property type="project" value="TreeGrafter"/>
</dbReference>
<dbReference type="InterPro" id="IPR029021">
    <property type="entry name" value="Prot-tyrosine_phosphatase-like"/>
</dbReference>
<dbReference type="AlphaFoldDB" id="A0A6G1CXM0"/>
<dbReference type="GO" id="GO:0019203">
    <property type="term" value="F:carbohydrate phosphatase activity"/>
    <property type="evidence" value="ECO:0007669"/>
    <property type="project" value="TreeGrafter"/>
</dbReference>
<sequence>MANISCFPATRGRTARGAITKSRKAALAAGGSWSRRRCAGLFLCRFSTTAGAEGSRRMEDYNTAMKRMMRNPYEYHHDLGRVALANRHSQDKDIEYWGIDFQAIVNRCKELGIKHIRRPAVDFDPDSLRSQLPKAVSSLEWAISEDKGRAYGYMSGHILIMYLLLAA</sequence>
<comment type="caution">
    <text evidence="1">The sequence shown here is derived from an EMBL/GenBank/DDBJ whole genome shotgun (WGS) entry which is preliminary data.</text>
</comment>
<dbReference type="GO" id="GO:0009507">
    <property type="term" value="C:chloroplast"/>
    <property type="evidence" value="ECO:0007669"/>
    <property type="project" value="TreeGrafter"/>
</dbReference>
<dbReference type="Gene3D" id="3.90.190.10">
    <property type="entry name" value="Protein tyrosine phosphatase superfamily"/>
    <property type="match status" value="1"/>
</dbReference>
<dbReference type="InterPro" id="IPR052832">
    <property type="entry name" value="Starch-Glucan_Phosphatase"/>
</dbReference>
<dbReference type="EMBL" id="SPHZ02000007">
    <property type="protein sequence ID" value="KAF0905375.1"/>
    <property type="molecule type" value="Genomic_DNA"/>
</dbReference>
<dbReference type="PANTHER" id="PTHR46642">
    <property type="entry name" value="DUAL SPECIFICITY PHOSPHATASE, SUBGROUP, CATALYTIC DOMAIN"/>
    <property type="match status" value="1"/>
</dbReference>
<name>A0A6G1CXM0_9ORYZ</name>
<gene>
    <name evidence="1" type="ORF">E2562_004356</name>
</gene>
<dbReference type="OrthoDB" id="273181at2759"/>